<feature type="region of interest" description="Disordered" evidence="1">
    <location>
        <begin position="70"/>
        <end position="108"/>
    </location>
</feature>
<reference evidence="4" key="1">
    <citation type="submission" date="2016-10" db="EMBL/GenBank/DDBJ databases">
        <authorList>
            <person name="Varghese N."/>
        </authorList>
    </citation>
    <scope>NUCLEOTIDE SEQUENCE [LARGE SCALE GENOMIC DNA]</scope>
    <source>
        <strain evidence="4">92MFCol6.1</strain>
    </source>
</reference>
<keyword evidence="2" id="KW-0472">Membrane</keyword>
<dbReference type="RefSeq" id="WP_258954771.1">
    <property type="nucleotide sequence ID" value="NZ_DAIRPY010000061.1"/>
</dbReference>
<organism evidence="3 4">
    <name type="scientific">Stenotrophomonas indicatrix</name>
    <dbReference type="NCBI Taxonomy" id="2045451"/>
    <lineage>
        <taxon>Bacteria</taxon>
        <taxon>Pseudomonadati</taxon>
        <taxon>Pseudomonadota</taxon>
        <taxon>Gammaproteobacteria</taxon>
        <taxon>Lysobacterales</taxon>
        <taxon>Lysobacteraceae</taxon>
        <taxon>Stenotrophomonas</taxon>
    </lineage>
</organism>
<keyword evidence="2" id="KW-0812">Transmembrane</keyword>
<accession>A0A1W1GXS0</accession>
<sequence length="217" mass="23793">MGSAAPQSCSDSPLLPRLAAWLVVLLVHLLMLWWLLHAGRIALIAHDNSRISLRWLPPEAPPMSRLVVDASRPSAAPHQVPHAPALPTAQAEQRSAHVDRQRSAAARNQPLNLRLPAGSIDGGDGITAEGVAAKLIGRREVHAAFAPRRPPFRIHRQMTPEQILQGVAQMLGTWPPGYMVDPCTLGQQDMHYFQNAVEEVDRQLLREAVLQVSASCR</sequence>
<evidence type="ECO:0008006" key="5">
    <source>
        <dbReference type="Google" id="ProtNLM"/>
    </source>
</evidence>
<evidence type="ECO:0000256" key="1">
    <source>
        <dbReference type="SAM" id="MobiDB-lite"/>
    </source>
</evidence>
<keyword evidence="2" id="KW-1133">Transmembrane helix</keyword>
<evidence type="ECO:0000256" key="2">
    <source>
        <dbReference type="SAM" id="Phobius"/>
    </source>
</evidence>
<protein>
    <recommendedName>
        <fullName evidence="5">Transmembrane protein</fullName>
    </recommendedName>
</protein>
<feature type="transmembrane region" description="Helical" evidence="2">
    <location>
        <begin position="18"/>
        <end position="36"/>
    </location>
</feature>
<evidence type="ECO:0000313" key="4">
    <source>
        <dbReference type="Proteomes" id="UP000191133"/>
    </source>
</evidence>
<dbReference type="Proteomes" id="UP000191133">
    <property type="component" value="Unassembled WGS sequence"/>
</dbReference>
<dbReference type="AlphaFoldDB" id="A0A1W1GXS0"/>
<evidence type="ECO:0000313" key="3">
    <source>
        <dbReference type="EMBL" id="SLM24034.1"/>
    </source>
</evidence>
<name>A0A1W1GXS0_9GAMM</name>
<gene>
    <name evidence="3" type="ORF">SAMN04488690_1750</name>
</gene>
<proteinExistence type="predicted"/>
<dbReference type="EMBL" id="FWEU01000002">
    <property type="protein sequence ID" value="SLM24034.1"/>
    <property type="molecule type" value="Genomic_DNA"/>
</dbReference>